<proteinExistence type="predicted"/>
<name>A0A5J9UME6_9POAL</name>
<organism evidence="2 3">
    <name type="scientific">Eragrostis curvula</name>
    <name type="common">weeping love grass</name>
    <dbReference type="NCBI Taxonomy" id="38414"/>
    <lineage>
        <taxon>Eukaryota</taxon>
        <taxon>Viridiplantae</taxon>
        <taxon>Streptophyta</taxon>
        <taxon>Embryophyta</taxon>
        <taxon>Tracheophyta</taxon>
        <taxon>Spermatophyta</taxon>
        <taxon>Magnoliopsida</taxon>
        <taxon>Liliopsida</taxon>
        <taxon>Poales</taxon>
        <taxon>Poaceae</taxon>
        <taxon>PACMAD clade</taxon>
        <taxon>Chloridoideae</taxon>
        <taxon>Eragrostideae</taxon>
        <taxon>Eragrostidinae</taxon>
        <taxon>Eragrostis</taxon>
    </lineage>
</organism>
<accession>A0A5J9UME6</accession>
<dbReference type="PANTHER" id="PTHR33110">
    <property type="entry name" value="F-BOX/KELCH-REPEAT PROTEIN-RELATED"/>
    <property type="match status" value="1"/>
</dbReference>
<reference evidence="2 3" key="1">
    <citation type="journal article" date="2019" name="Sci. Rep.">
        <title>A high-quality genome of Eragrostis curvula grass provides insights into Poaceae evolution and supports new strategies to enhance forage quality.</title>
        <authorList>
            <person name="Carballo J."/>
            <person name="Santos B.A.C.M."/>
            <person name="Zappacosta D."/>
            <person name="Garbus I."/>
            <person name="Selva J.P."/>
            <person name="Gallo C.A."/>
            <person name="Diaz A."/>
            <person name="Albertini E."/>
            <person name="Caccamo M."/>
            <person name="Echenique V."/>
        </authorList>
    </citation>
    <scope>NUCLEOTIDE SEQUENCE [LARGE SCALE GENOMIC DNA]</scope>
    <source>
        <strain evidence="3">cv. Victoria</strain>
        <tissue evidence="2">Leaf</tissue>
    </source>
</reference>
<dbReference type="AlphaFoldDB" id="A0A5J9UME6"/>
<dbReference type="Proteomes" id="UP000324897">
    <property type="component" value="Chromosome 2"/>
</dbReference>
<dbReference type="SUPFAM" id="SSF81383">
    <property type="entry name" value="F-box domain"/>
    <property type="match status" value="2"/>
</dbReference>
<dbReference type="Pfam" id="PF00646">
    <property type="entry name" value="F-box"/>
    <property type="match status" value="1"/>
</dbReference>
<dbReference type="InterPro" id="IPR001810">
    <property type="entry name" value="F-box_dom"/>
</dbReference>
<dbReference type="PANTHER" id="PTHR33110:SF111">
    <property type="entry name" value="DUF295 DOMAIN-CONTAINING PROTEIN"/>
    <property type="match status" value="1"/>
</dbReference>
<dbReference type="Gene3D" id="1.20.1280.50">
    <property type="match status" value="1"/>
</dbReference>
<dbReference type="InterPro" id="IPR005174">
    <property type="entry name" value="KIB1-4_b-propeller"/>
</dbReference>
<feature type="domain" description="F-box" evidence="1">
    <location>
        <begin position="12"/>
        <end position="53"/>
    </location>
</feature>
<dbReference type="SMART" id="SM00256">
    <property type="entry name" value="FBOX"/>
    <property type="match status" value="2"/>
</dbReference>
<dbReference type="Pfam" id="PF03478">
    <property type="entry name" value="Beta-prop_KIB1-4"/>
    <property type="match status" value="2"/>
</dbReference>
<feature type="non-terminal residue" evidence="2">
    <location>
        <position position="1"/>
    </location>
</feature>
<comment type="caution">
    <text evidence="2">The sequence shown here is derived from an EMBL/GenBank/DDBJ whole genome shotgun (WGS) entry which is preliminary data.</text>
</comment>
<dbReference type="EMBL" id="RWGY01000013">
    <property type="protein sequence ID" value="TVU24441.1"/>
    <property type="molecule type" value="Genomic_DNA"/>
</dbReference>
<dbReference type="Gramene" id="TVU24441">
    <property type="protein sequence ID" value="TVU24441"/>
    <property type="gene ID" value="EJB05_26877"/>
</dbReference>
<dbReference type="OrthoDB" id="692598at2759"/>
<dbReference type="CDD" id="cd09917">
    <property type="entry name" value="F-box_SF"/>
    <property type="match status" value="1"/>
</dbReference>
<evidence type="ECO:0000313" key="2">
    <source>
        <dbReference type="EMBL" id="TVU24441.1"/>
    </source>
</evidence>
<protein>
    <recommendedName>
        <fullName evidence="1">F-box domain-containing protein</fullName>
    </recommendedName>
</protein>
<feature type="domain" description="F-box" evidence="1">
    <location>
        <begin position="446"/>
        <end position="487"/>
    </location>
</feature>
<evidence type="ECO:0000259" key="1">
    <source>
        <dbReference type="SMART" id="SM00256"/>
    </source>
</evidence>
<sequence>MTRTRSASWSDIPLELAGLVLRRLPAHVDRVRFAAVCPQWRAAARGLPLPPPLPLLALPDGTVYSFPGSEPLRFPACAGYADACGGNWLAFSGEDGGGGFLRDPFSNATVTLPDLFRVPRPQSSYGETDSVRWKEMEDGPELVTMYKLLFCSPQLIATFVRFRKSTQVALCKPGVSSWWSVHTDHPFPLFVDMAFHQGKLYVLDHLKDTLFAIDICVDRTTGDPWVSRVKRAIIGVPHHPTTIVKPENAIVKMFYLVESHGALMMVFRKMQCKLMEAPVGAGRGTLVPSGVNEFEVFKADFQRSQWTKVTTIGDDQVLFLRRRCSRSVTVSRNEMPGDRIVFFENDDEDHDWFDEENSDSCCVYDMKDGKVSSAPTTVSWKRGFADTKQPLFPPTSNSDSGSVLRFPAADRHRFRPCSSRRTTSLPRSFVSAQLMSETAPQSWLDIPLEVAGLIICRLPAHVDRVRFAAVCSQWRVAMREAALPPPLPLLAFRNGTVYSLPGSEPFHLPAFEGYTIASGSWLVFSREDGCFLKDPFSNTTVTLPSLSRVRVRYVGDELGSSWMENLNVKKLASFTVLFCSPHLFASSIWFQGSPRIAVCQPGAFSWWSIHMDDRSFNFGDIIFHQGTLYALDHRRGDLFSVDISTDHSTGDPWVSQVQLVVNGSMRQGVIGTPDYSIIKMLYLVQLRDGLLVVQRSMCYRRKSATTRNKFEVFQADFRQSQWSKVTTIGDDQVLFLHRQCCRSACISMYKMPGDRIFFLENVDKVIMGNCEDETLFYEESMGPCRVFNMRDGKVSDLLPTVSWNQSTKRATWLFPQGQE</sequence>
<evidence type="ECO:0000313" key="3">
    <source>
        <dbReference type="Proteomes" id="UP000324897"/>
    </source>
</evidence>
<dbReference type="InterPro" id="IPR036047">
    <property type="entry name" value="F-box-like_dom_sf"/>
</dbReference>
<gene>
    <name evidence="2" type="ORF">EJB05_26877</name>
</gene>
<keyword evidence="3" id="KW-1185">Reference proteome</keyword>